<evidence type="ECO:0000256" key="1">
    <source>
        <dbReference type="SAM" id="Phobius"/>
    </source>
</evidence>
<protein>
    <recommendedName>
        <fullName evidence="2">DUF7344 domain-containing protein</fullName>
    </recommendedName>
</protein>
<dbReference type="EMBL" id="CP058580">
    <property type="protein sequence ID" value="QLG64306.1"/>
    <property type="molecule type" value="Genomic_DNA"/>
</dbReference>
<sequence length="185" mass="20990">MSESEHRRLSQNEVYDLLSNPRRRFVISYLREHGRPIELTALAREVAAWENDVPAEELTDQQEKRVYVSLYQTHIPKLRNAGIVEYDSDDGEIRLMGTVGQLERYLPEEEEREPPWQSIYIGTAILGGIFYLLVVFDTPVFGAIGDAAAGIAVVTAFLAVTVAQYVYTRYVAPGREATLVDRGRR</sequence>
<geneLocation type="plasmid" evidence="3 4">
    <name>unnamed1</name>
</geneLocation>
<keyword evidence="1" id="KW-1133">Transmembrane helix</keyword>
<evidence type="ECO:0000259" key="2">
    <source>
        <dbReference type="Pfam" id="PF24035"/>
    </source>
</evidence>
<dbReference type="InterPro" id="IPR055768">
    <property type="entry name" value="DUF7344"/>
</dbReference>
<feature type="domain" description="DUF7344" evidence="2">
    <location>
        <begin position="15"/>
        <end position="93"/>
    </location>
</feature>
<feature type="transmembrane region" description="Helical" evidence="1">
    <location>
        <begin position="119"/>
        <end position="136"/>
    </location>
</feature>
<organism evidence="3 4">
    <name type="scientific">Halorarum salinum</name>
    <dbReference type="NCBI Taxonomy" id="2743089"/>
    <lineage>
        <taxon>Archaea</taxon>
        <taxon>Methanobacteriati</taxon>
        <taxon>Methanobacteriota</taxon>
        <taxon>Stenosarchaea group</taxon>
        <taxon>Halobacteria</taxon>
        <taxon>Halobacteriales</taxon>
        <taxon>Haloferacaceae</taxon>
        <taxon>Halorarum</taxon>
    </lineage>
</organism>
<dbReference type="Pfam" id="PF24035">
    <property type="entry name" value="DUF7344"/>
    <property type="match status" value="1"/>
</dbReference>
<keyword evidence="4" id="KW-1185">Reference proteome</keyword>
<keyword evidence="1" id="KW-0812">Transmembrane</keyword>
<evidence type="ECO:0000313" key="4">
    <source>
        <dbReference type="Proteomes" id="UP000509626"/>
    </source>
</evidence>
<evidence type="ECO:0000313" key="3">
    <source>
        <dbReference type="EMBL" id="QLG64306.1"/>
    </source>
</evidence>
<dbReference type="KEGG" id="halu:HUG12_21235"/>
<feature type="transmembrane region" description="Helical" evidence="1">
    <location>
        <begin position="148"/>
        <end position="167"/>
    </location>
</feature>
<proteinExistence type="predicted"/>
<keyword evidence="3" id="KW-0614">Plasmid</keyword>
<dbReference type="AlphaFoldDB" id="A0A7D5LDB7"/>
<accession>A0A7D5LDB7</accession>
<dbReference type="OrthoDB" id="331021at2157"/>
<dbReference type="GeneID" id="56040040"/>
<gene>
    <name evidence="3" type="ORF">HUG12_21235</name>
</gene>
<reference evidence="3 4" key="1">
    <citation type="submission" date="2020-06" db="EMBL/GenBank/DDBJ databases">
        <title>NJ-3-1, isolated from saline soil.</title>
        <authorList>
            <person name="Cui H.L."/>
            <person name="Shi X."/>
        </authorList>
    </citation>
    <scope>NUCLEOTIDE SEQUENCE [LARGE SCALE GENOMIC DNA]</scope>
    <source>
        <strain evidence="3 4">NJ-3-1</strain>
        <plasmid evidence="3 4">unnamed1</plasmid>
    </source>
</reference>
<dbReference type="RefSeq" id="WP_179270888.1">
    <property type="nucleotide sequence ID" value="NZ_CP058580.1"/>
</dbReference>
<dbReference type="Gene3D" id="1.10.10.10">
    <property type="entry name" value="Winged helix-like DNA-binding domain superfamily/Winged helix DNA-binding domain"/>
    <property type="match status" value="1"/>
</dbReference>
<dbReference type="InterPro" id="IPR036388">
    <property type="entry name" value="WH-like_DNA-bd_sf"/>
</dbReference>
<name>A0A7D5LDB7_9EURY</name>
<dbReference type="Proteomes" id="UP000509626">
    <property type="component" value="Plasmid unnamed1"/>
</dbReference>
<keyword evidence="1" id="KW-0472">Membrane</keyword>